<dbReference type="InterPro" id="IPR025238">
    <property type="entry name" value="DUF4184"/>
</dbReference>
<sequence>MPFTPSHVAAVLPLVRTGLPPAVLVVGSVAPDLPYYLPLPVAAASTHGPAGLWLDVLLGSAVLAVYAYALRPPLHALAGRSPVPRVRAPRSAREAARSAALTAAALAVGSATHMAWDSFTQTGGALVRAWPLLSTPVAGPHLLYNVLMYASSAGGLAALAWWAHRERVRRTGAGRAGPGAGGRTPRPRRGGELPEHPGADSPGGPGGDSPGGPTGGRVRVLVLSALAVCAVAGAVAGGLSDRAQASGYDLVRCLLVGAVTGTGLGLAAWTAVWWSSGPLRRTAR</sequence>
<keyword evidence="2" id="KW-1133">Transmembrane helix</keyword>
<reference evidence="3 4" key="1">
    <citation type="submission" date="2020-04" db="EMBL/GenBank/DDBJ databases">
        <title>MicrobeNet Type strains.</title>
        <authorList>
            <person name="Nicholson A.C."/>
        </authorList>
    </citation>
    <scope>NUCLEOTIDE SEQUENCE [LARGE SCALE GENOMIC DNA]</scope>
    <source>
        <strain evidence="3 4">ATCC 23612</strain>
    </source>
</reference>
<feature type="transmembrane region" description="Helical" evidence="2">
    <location>
        <begin position="220"/>
        <end position="239"/>
    </location>
</feature>
<feature type="transmembrane region" description="Helical" evidence="2">
    <location>
        <begin position="254"/>
        <end position="274"/>
    </location>
</feature>
<keyword evidence="2" id="KW-0812">Transmembrane</keyword>
<dbReference type="AlphaFoldDB" id="A0A7X6RQJ5"/>
<feature type="transmembrane region" description="Helical" evidence="2">
    <location>
        <begin position="142"/>
        <end position="163"/>
    </location>
</feature>
<keyword evidence="2" id="KW-0472">Membrane</keyword>
<dbReference type="Pfam" id="PF13803">
    <property type="entry name" value="DUF4184"/>
    <property type="match status" value="1"/>
</dbReference>
<feature type="compositionally biased region" description="Basic and acidic residues" evidence="1">
    <location>
        <begin position="189"/>
        <end position="198"/>
    </location>
</feature>
<dbReference type="RefSeq" id="WP_061082703.1">
    <property type="nucleotide sequence ID" value="NZ_JAAXPG010000013.1"/>
</dbReference>
<proteinExistence type="predicted"/>
<evidence type="ECO:0000313" key="3">
    <source>
        <dbReference type="EMBL" id="NKY98950.1"/>
    </source>
</evidence>
<keyword evidence="4" id="KW-1185">Reference proteome</keyword>
<accession>A0A7X6RQJ5</accession>
<feature type="region of interest" description="Disordered" evidence="1">
    <location>
        <begin position="172"/>
        <end position="214"/>
    </location>
</feature>
<evidence type="ECO:0000256" key="1">
    <source>
        <dbReference type="SAM" id="MobiDB-lite"/>
    </source>
</evidence>
<dbReference type="Proteomes" id="UP000553209">
    <property type="component" value="Unassembled WGS sequence"/>
</dbReference>
<name>A0A7X6RQJ5_9ACTN</name>
<feature type="compositionally biased region" description="Gly residues" evidence="1">
    <location>
        <begin position="201"/>
        <end position="214"/>
    </location>
</feature>
<dbReference type="EMBL" id="JAAXPG010000013">
    <property type="protein sequence ID" value="NKY98950.1"/>
    <property type="molecule type" value="Genomic_DNA"/>
</dbReference>
<gene>
    <name evidence="3" type="ORF">HGB44_14960</name>
</gene>
<organism evidence="3 4">
    <name type="scientific">Nocardiopsis alborubida</name>
    <dbReference type="NCBI Taxonomy" id="146802"/>
    <lineage>
        <taxon>Bacteria</taxon>
        <taxon>Bacillati</taxon>
        <taxon>Actinomycetota</taxon>
        <taxon>Actinomycetes</taxon>
        <taxon>Streptosporangiales</taxon>
        <taxon>Nocardiopsidaceae</taxon>
        <taxon>Nocardiopsis</taxon>
    </lineage>
</organism>
<evidence type="ECO:0000313" key="4">
    <source>
        <dbReference type="Proteomes" id="UP000553209"/>
    </source>
</evidence>
<feature type="transmembrane region" description="Helical" evidence="2">
    <location>
        <begin position="51"/>
        <end position="70"/>
    </location>
</feature>
<evidence type="ECO:0000256" key="2">
    <source>
        <dbReference type="SAM" id="Phobius"/>
    </source>
</evidence>
<comment type="caution">
    <text evidence="3">The sequence shown here is derived from an EMBL/GenBank/DDBJ whole genome shotgun (WGS) entry which is preliminary data.</text>
</comment>
<protein>
    <submittedName>
        <fullName evidence="3">DUF4184 family protein</fullName>
    </submittedName>
</protein>
<feature type="transmembrane region" description="Helical" evidence="2">
    <location>
        <begin position="95"/>
        <end position="116"/>
    </location>
</feature>